<organism evidence="1 2">
    <name type="scientific">Phenylobacterium parvum</name>
    <dbReference type="NCBI Taxonomy" id="2201350"/>
    <lineage>
        <taxon>Bacteria</taxon>
        <taxon>Pseudomonadati</taxon>
        <taxon>Pseudomonadota</taxon>
        <taxon>Alphaproteobacteria</taxon>
        <taxon>Caulobacterales</taxon>
        <taxon>Caulobacteraceae</taxon>
        <taxon>Phenylobacterium</taxon>
    </lineage>
</organism>
<dbReference type="RefSeq" id="WP_110449443.1">
    <property type="nucleotide sequence ID" value="NZ_CP029479.1"/>
</dbReference>
<dbReference type="Proteomes" id="UP000247763">
    <property type="component" value="Chromosome"/>
</dbReference>
<reference evidence="2" key="1">
    <citation type="submission" date="2018-05" db="EMBL/GenBank/DDBJ databases">
        <title>Genome sequencing of Phenylobacterium sp. HYN0004.</title>
        <authorList>
            <person name="Yi H."/>
            <person name="Baek C."/>
        </authorList>
    </citation>
    <scope>NUCLEOTIDE SEQUENCE [LARGE SCALE GENOMIC DNA]</scope>
    <source>
        <strain evidence="2">HYN0004</strain>
    </source>
</reference>
<name>A0A2Z3I0D6_9CAUL</name>
<dbReference type="OrthoDB" id="7188813at2"/>
<evidence type="ECO:0000313" key="1">
    <source>
        <dbReference type="EMBL" id="AWM76874.1"/>
    </source>
</evidence>
<keyword evidence="2" id="KW-1185">Reference proteome</keyword>
<gene>
    <name evidence="1" type="ORF">HYN04_03315</name>
</gene>
<dbReference type="EMBL" id="CP029479">
    <property type="protein sequence ID" value="AWM76874.1"/>
    <property type="molecule type" value="Genomic_DNA"/>
</dbReference>
<proteinExistence type="predicted"/>
<dbReference type="KEGG" id="phb:HYN04_03315"/>
<protein>
    <submittedName>
        <fullName evidence="1">Uncharacterized protein</fullName>
    </submittedName>
</protein>
<dbReference type="AlphaFoldDB" id="A0A2Z3I0D6"/>
<accession>A0A2Z3I0D6</accession>
<evidence type="ECO:0000313" key="2">
    <source>
        <dbReference type="Proteomes" id="UP000247763"/>
    </source>
</evidence>
<sequence>MPGWVIAVLTEPSGEAAPRRLFFAVGFADQGQAEWKAVDAAAAEAPLASGPRNGIEPVRALAPLADAAMRRKGLLDGEVRPLGAAWPRNWLPAPGG</sequence>